<dbReference type="Gene3D" id="3.20.20.100">
    <property type="entry name" value="NADP-dependent oxidoreductase domain"/>
    <property type="match status" value="1"/>
</dbReference>
<dbReference type="SUPFAM" id="SSF51430">
    <property type="entry name" value="NAD(P)-linked oxidoreductase"/>
    <property type="match status" value="1"/>
</dbReference>
<dbReference type="InterPro" id="IPR020471">
    <property type="entry name" value="AKR"/>
</dbReference>
<dbReference type="EMBL" id="LQQO01000005">
    <property type="protein sequence ID" value="KZE17845.1"/>
    <property type="molecule type" value="Genomic_DNA"/>
</dbReference>
<dbReference type="PANTHER" id="PTHR42686:SF1">
    <property type="entry name" value="GH17980P-RELATED"/>
    <property type="match status" value="1"/>
</dbReference>
<evidence type="ECO:0000313" key="3">
    <source>
        <dbReference type="Proteomes" id="UP000076609"/>
    </source>
</evidence>
<organism evidence="2 3">
    <name type="scientific">Sphingomonas hankookensis</name>
    <dbReference type="NCBI Taxonomy" id="563996"/>
    <lineage>
        <taxon>Bacteria</taxon>
        <taxon>Pseudomonadati</taxon>
        <taxon>Pseudomonadota</taxon>
        <taxon>Alphaproteobacteria</taxon>
        <taxon>Sphingomonadales</taxon>
        <taxon>Sphingomonadaceae</taxon>
        <taxon>Sphingomonas</taxon>
    </lineage>
</organism>
<keyword evidence="3" id="KW-1185">Reference proteome</keyword>
<dbReference type="PANTHER" id="PTHR42686">
    <property type="entry name" value="GH17980P-RELATED"/>
    <property type="match status" value="1"/>
</dbReference>
<name>A0ABR5YES3_9SPHN</name>
<feature type="domain" description="NADP-dependent oxidoreductase" evidence="1">
    <location>
        <begin position="8"/>
        <end position="312"/>
    </location>
</feature>
<evidence type="ECO:0000259" key="1">
    <source>
        <dbReference type="Pfam" id="PF00248"/>
    </source>
</evidence>
<comment type="caution">
    <text evidence="2">The sequence shown here is derived from an EMBL/GenBank/DDBJ whole genome shotgun (WGS) entry which is preliminary data.</text>
</comment>
<sequence length="334" mass="34941">MHGLVPAKLGFGGAAIGNLYRPVGDDAARATIDAAWDRGIRCFDTAPHYGFGLSERRLGNALAALDPDGQAFVSTKVGRVLRPAPDRDLSAERQGFVSPEPVESAFDYSRAGVLASFDASRDRLRRDRIDLLLAHDLGALTHGADAAAQMATFLDGGYPAMRSLRDSGVVGAIGIGVNEIAVCEELLDRIELDVILLAGRYTLLEQAALDTLLPRCAAKGVQVIVGGPYNSGILASGAGPDARYNYEAPPADVTRRVDAIAAICARHAVPMAAAALQFPMAHPVVTAVIPGMADADEVAQATTLATMPLPAALWTDLIDAGLIRADAPIPTETA</sequence>
<evidence type="ECO:0000313" key="2">
    <source>
        <dbReference type="EMBL" id="KZE17845.1"/>
    </source>
</evidence>
<accession>A0ABR5YES3</accession>
<dbReference type="InterPro" id="IPR036812">
    <property type="entry name" value="NAD(P)_OxRdtase_dom_sf"/>
</dbReference>
<dbReference type="Proteomes" id="UP000076609">
    <property type="component" value="Unassembled WGS sequence"/>
</dbReference>
<dbReference type="Pfam" id="PF00248">
    <property type="entry name" value="Aldo_ket_red"/>
    <property type="match status" value="1"/>
</dbReference>
<gene>
    <name evidence="2" type="ORF">AVT10_10550</name>
</gene>
<proteinExistence type="predicted"/>
<protein>
    <submittedName>
        <fullName evidence="2">Pyridoxal 4-dehydrogenase</fullName>
    </submittedName>
</protein>
<reference evidence="3" key="1">
    <citation type="submission" date="2016-01" db="EMBL/GenBank/DDBJ databases">
        <title>Draft genome of Chromobacterium sp. F49.</title>
        <authorList>
            <person name="Hong K.W."/>
        </authorList>
    </citation>
    <scope>NUCLEOTIDE SEQUENCE [LARGE SCALE GENOMIC DNA]</scope>
    <source>
        <strain evidence="3">CN3</strain>
    </source>
</reference>
<dbReference type="InterPro" id="IPR023210">
    <property type="entry name" value="NADP_OxRdtase_dom"/>
</dbReference>